<evidence type="ECO:0000313" key="15">
    <source>
        <dbReference type="Proteomes" id="UP001215151"/>
    </source>
</evidence>
<dbReference type="EMBL" id="JAPEVG010000200">
    <property type="protein sequence ID" value="KAJ8474076.1"/>
    <property type="molecule type" value="Genomic_DNA"/>
</dbReference>
<dbReference type="CDD" id="cd11065">
    <property type="entry name" value="CYP64-like"/>
    <property type="match status" value="1"/>
</dbReference>
<organism evidence="14 15">
    <name type="scientific">Trametes cubensis</name>
    <dbReference type="NCBI Taxonomy" id="1111947"/>
    <lineage>
        <taxon>Eukaryota</taxon>
        <taxon>Fungi</taxon>
        <taxon>Dikarya</taxon>
        <taxon>Basidiomycota</taxon>
        <taxon>Agaricomycotina</taxon>
        <taxon>Agaricomycetes</taxon>
        <taxon>Polyporales</taxon>
        <taxon>Polyporaceae</taxon>
        <taxon>Trametes</taxon>
    </lineage>
</organism>
<dbReference type="InterPro" id="IPR036396">
    <property type="entry name" value="Cyt_P450_sf"/>
</dbReference>
<dbReference type="Pfam" id="PF00067">
    <property type="entry name" value="p450"/>
    <property type="match status" value="1"/>
</dbReference>
<reference evidence="14" key="1">
    <citation type="submission" date="2022-11" db="EMBL/GenBank/DDBJ databases">
        <title>Genome Sequence of Cubamyces cubensis.</title>
        <authorList>
            <person name="Buettner E."/>
        </authorList>
    </citation>
    <scope>NUCLEOTIDE SEQUENCE</scope>
    <source>
        <strain evidence="14">MPL-01</strain>
    </source>
</reference>
<dbReference type="GO" id="GO:0016020">
    <property type="term" value="C:membrane"/>
    <property type="evidence" value="ECO:0007669"/>
    <property type="project" value="UniProtKB-SubCell"/>
</dbReference>
<proteinExistence type="inferred from homology"/>
<evidence type="ECO:0000256" key="7">
    <source>
        <dbReference type="ARBA" id="ARBA00022723"/>
    </source>
</evidence>
<dbReference type="GO" id="GO:0004497">
    <property type="term" value="F:monooxygenase activity"/>
    <property type="evidence" value="ECO:0007669"/>
    <property type="project" value="UniProtKB-KW"/>
</dbReference>
<evidence type="ECO:0000256" key="4">
    <source>
        <dbReference type="ARBA" id="ARBA00010617"/>
    </source>
</evidence>
<dbReference type="PANTHER" id="PTHR46300:SF7">
    <property type="entry name" value="P450, PUTATIVE (EUROFUNG)-RELATED"/>
    <property type="match status" value="1"/>
</dbReference>
<keyword evidence="6" id="KW-0812">Transmembrane</keyword>
<evidence type="ECO:0000256" key="12">
    <source>
        <dbReference type="ARBA" id="ARBA00023136"/>
    </source>
</evidence>
<dbReference type="Proteomes" id="UP001215151">
    <property type="component" value="Unassembled WGS sequence"/>
</dbReference>
<keyword evidence="7 13" id="KW-0479">Metal-binding</keyword>
<keyword evidence="15" id="KW-1185">Reference proteome</keyword>
<keyword evidence="9" id="KW-0560">Oxidoreductase</keyword>
<gene>
    <name evidence="14" type="ORF">ONZ51_g7463</name>
</gene>
<sequence length="517" mass="58124">MMSPAGPSQVFVPLALAIFTLILIRVRSYVDWKARSKGRPLPPGPRPWPVIANMLHFPRLKPWRGFLELTERYGSIVHLHGLRDRIVFIGNAEVADELLNKRSANTSDRPRPVVAELSGQDVNFGTFPYDQWWRRHRRSFWQQFHPGAISQYLPTQQEGTHKFLAALLESPSSLRENIAYTFQSVILKTVYGIDVHVGDERLTLASIALRSGSQATPGHFLVQEFPFLRHLPSWVPGASFKKDFAESKDANYRLKNELFDEVKVATVRIFLTSELLKRGRQSNASPEEEEIMKHVCAVAIEGSSDTAGYTLEGFFLAMAMHPDVQKKAQAELDEVIGPNRLPEHSDSAALLYINAVLKETLRWHVAMPLGFWHRTIADDECNGYFIPGGTLIMTNVWSILHDPTAYENPDDFCPERFIKDGSLDPTVRDPADYMFGICPGRHLALSSLFMNIASILHVFDISLPLDDDGKPISIEYTETHGMLSRPEDLRCTIKPRSAAAEALIREAQRSAGLSAGL</sequence>
<evidence type="ECO:0000256" key="1">
    <source>
        <dbReference type="ARBA" id="ARBA00001971"/>
    </source>
</evidence>
<comment type="cofactor">
    <cofactor evidence="1 13">
        <name>heme</name>
        <dbReference type="ChEBI" id="CHEBI:30413"/>
    </cofactor>
</comment>
<dbReference type="InterPro" id="IPR002401">
    <property type="entry name" value="Cyt_P450_E_grp-I"/>
</dbReference>
<dbReference type="InterPro" id="IPR001128">
    <property type="entry name" value="Cyt_P450"/>
</dbReference>
<comment type="caution">
    <text evidence="14">The sequence shown here is derived from an EMBL/GenBank/DDBJ whole genome shotgun (WGS) entry which is preliminary data.</text>
</comment>
<keyword evidence="12" id="KW-0472">Membrane</keyword>
<evidence type="ECO:0000256" key="2">
    <source>
        <dbReference type="ARBA" id="ARBA00004167"/>
    </source>
</evidence>
<evidence type="ECO:0000256" key="13">
    <source>
        <dbReference type="PIRSR" id="PIRSR602401-1"/>
    </source>
</evidence>
<evidence type="ECO:0000256" key="6">
    <source>
        <dbReference type="ARBA" id="ARBA00022692"/>
    </source>
</evidence>
<dbReference type="PANTHER" id="PTHR46300">
    <property type="entry name" value="P450, PUTATIVE (EUROFUNG)-RELATED-RELATED"/>
    <property type="match status" value="1"/>
</dbReference>
<keyword evidence="5 13" id="KW-0349">Heme</keyword>
<accession>A0AAD7TRA3</accession>
<dbReference type="Gene3D" id="1.10.630.10">
    <property type="entry name" value="Cytochrome P450"/>
    <property type="match status" value="1"/>
</dbReference>
<name>A0AAD7TRA3_9APHY</name>
<dbReference type="PRINTS" id="PR00463">
    <property type="entry name" value="EP450I"/>
</dbReference>
<dbReference type="AlphaFoldDB" id="A0AAD7TRA3"/>
<evidence type="ECO:0000256" key="5">
    <source>
        <dbReference type="ARBA" id="ARBA00022617"/>
    </source>
</evidence>
<feature type="binding site" description="axial binding residue" evidence="13">
    <location>
        <position position="438"/>
    </location>
    <ligand>
        <name>heme</name>
        <dbReference type="ChEBI" id="CHEBI:30413"/>
    </ligand>
    <ligandPart>
        <name>Fe</name>
        <dbReference type="ChEBI" id="CHEBI:18248"/>
    </ligandPart>
</feature>
<keyword evidence="8" id="KW-1133">Transmembrane helix</keyword>
<evidence type="ECO:0000256" key="11">
    <source>
        <dbReference type="ARBA" id="ARBA00023033"/>
    </source>
</evidence>
<keyword evidence="11" id="KW-0503">Monooxygenase</keyword>
<dbReference type="GO" id="GO:0020037">
    <property type="term" value="F:heme binding"/>
    <property type="evidence" value="ECO:0007669"/>
    <property type="project" value="InterPro"/>
</dbReference>
<evidence type="ECO:0000256" key="8">
    <source>
        <dbReference type="ARBA" id="ARBA00022989"/>
    </source>
</evidence>
<comment type="pathway">
    <text evidence="3">Secondary metabolite biosynthesis.</text>
</comment>
<comment type="subcellular location">
    <subcellularLocation>
        <location evidence="2">Membrane</location>
        <topology evidence="2">Single-pass membrane protein</topology>
    </subcellularLocation>
</comment>
<dbReference type="GO" id="GO:0005506">
    <property type="term" value="F:iron ion binding"/>
    <property type="evidence" value="ECO:0007669"/>
    <property type="project" value="InterPro"/>
</dbReference>
<protein>
    <recommendedName>
        <fullName evidence="16">Cytochrome P450</fullName>
    </recommendedName>
</protein>
<evidence type="ECO:0000256" key="10">
    <source>
        <dbReference type="ARBA" id="ARBA00023004"/>
    </source>
</evidence>
<dbReference type="SUPFAM" id="SSF48264">
    <property type="entry name" value="Cytochrome P450"/>
    <property type="match status" value="1"/>
</dbReference>
<evidence type="ECO:0000313" key="14">
    <source>
        <dbReference type="EMBL" id="KAJ8474076.1"/>
    </source>
</evidence>
<dbReference type="InterPro" id="IPR050364">
    <property type="entry name" value="Cytochrome_P450_fung"/>
</dbReference>
<comment type="similarity">
    <text evidence="4">Belongs to the cytochrome P450 family.</text>
</comment>
<evidence type="ECO:0000256" key="9">
    <source>
        <dbReference type="ARBA" id="ARBA00023002"/>
    </source>
</evidence>
<evidence type="ECO:0008006" key="16">
    <source>
        <dbReference type="Google" id="ProtNLM"/>
    </source>
</evidence>
<evidence type="ECO:0000256" key="3">
    <source>
        <dbReference type="ARBA" id="ARBA00005179"/>
    </source>
</evidence>
<dbReference type="GO" id="GO:0016705">
    <property type="term" value="F:oxidoreductase activity, acting on paired donors, with incorporation or reduction of molecular oxygen"/>
    <property type="evidence" value="ECO:0007669"/>
    <property type="project" value="InterPro"/>
</dbReference>
<keyword evidence="10 13" id="KW-0408">Iron</keyword>